<protein>
    <recommendedName>
        <fullName evidence="1">DUF7730 domain-containing protein</fullName>
    </recommendedName>
</protein>
<dbReference type="GeneID" id="54585540"/>
<proteinExistence type="predicted"/>
<dbReference type="Proteomes" id="UP000800094">
    <property type="component" value="Unassembled WGS sequence"/>
</dbReference>
<evidence type="ECO:0000313" key="3">
    <source>
        <dbReference type="Proteomes" id="UP000800094"/>
    </source>
</evidence>
<dbReference type="OrthoDB" id="10256725at2759"/>
<dbReference type="Pfam" id="PF24864">
    <property type="entry name" value="DUF7730"/>
    <property type="match status" value="1"/>
</dbReference>
<name>A0A6A6I530_9PLEO</name>
<dbReference type="InterPro" id="IPR056632">
    <property type="entry name" value="DUF7730"/>
</dbReference>
<evidence type="ECO:0000313" key="2">
    <source>
        <dbReference type="EMBL" id="KAF2245644.1"/>
    </source>
</evidence>
<dbReference type="RefSeq" id="XP_033680648.1">
    <property type="nucleotide sequence ID" value="XM_033832210.1"/>
</dbReference>
<organism evidence="2 3">
    <name type="scientific">Trematosphaeria pertusa</name>
    <dbReference type="NCBI Taxonomy" id="390896"/>
    <lineage>
        <taxon>Eukaryota</taxon>
        <taxon>Fungi</taxon>
        <taxon>Dikarya</taxon>
        <taxon>Ascomycota</taxon>
        <taxon>Pezizomycotina</taxon>
        <taxon>Dothideomycetes</taxon>
        <taxon>Pleosporomycetidae</taxon>
        <taxon>Pleosporales</taxon>
        <taxon>Massarineae</taxon>
        <taxon>Trematosphaeriaceae</taxon>
        <taxon>Trematosphaeria</taxon>
    </lineage>
</organism>
<keyword evidence="3" id="KW-1185">Reference proteome</keyword>
<reference evidence="2" key="1">
    <citation type="journal article" date="2020" name="Stud. Mycol.">
        <title>101 Dothideomycetes genomes: a test case for predicting lifestyles and emergence of pathogens.</title>
        <authorList>
            <person name="Haridas S."/>
            <person name="Albert R."/>
            <person name="Binder M."/>
            <person name="Bloem J."/>
            <person name="Labutti K."/>
            <person name="Salamov A."/>
            <person name="Andreopoulos B."/>
            <person name="Baker S."/>
            <person name="Barry K."/>
            <person name="Bills G."/>
            <person name="Bluhm B."/>
            <person name="Cannon C."/>
            <person name="Castanera R."/>
            <person name="Culley D."/>
            <person name="Daum C."/>
            <person name="Ezra D."/>
            <person name="Gonzalez J."/>
            <person name="Henrissat B."/>
            <person name="Kuo A."/>
            <person name="Liang C."/>
            <person name="Lipzen A."/>
            <person name="Lutzoni F."/>
            <person name="Magnuson J."/>
            <person name="Mondo S."/>
            <person name="Nolan M."/>
            <person name="Ohm R."/>
            <person name="Pangilinan J."/>
            <person name="Park H.-J."/>
            <person name="Ramirez L."/>
            <person name="Alfaro M."/>
            <person name="Sun H."/>
            <person name="Tritt A."/>
            <person name="Yoshinaga Y."/>
            <person name="Zwiers L.-H."/>
            <person name="Turgeon B."/>
            <person name="Goodwin S."/>
            <person name="Spatafora J."/>
            <person name="Crous P."/>
            <person name="Grigoriev I."/>
        </authorList>
    </citation>
    <scope>NUCLEOTIDE SEQUENCE</scope>
    <source>
        <strain evidence="2">CBS 122368</strain>
    </source>
</reference>
<sequence>MYPHPVKRNHPRRKRFWSWKDNKHFFLKLLPCTWPYLSKRGKHACDELPPHSEVAYWWPEPVRELSSHHQPHQPFEKVQSATVPEQNETIRECGLFRLPLEIRLAIYDLALDFGDIHLARICYKHRSTATEYRLEAYPCFAADAERRRKWMCNCLTSHAFAYLLYGNMSWIPETRYPTSTAAPKGGLREVMNLMYTSRAFYHDMFYLLHKHRTWQFFDLDAIIMFGVTMPRIHFHAIRSVYLNAKYIAPRTSFTGSTERLPPTYNSYLHTLPSLLSTTSPSNNDSVAGAWYAACAVLGNMSSLELLKMQLCHSAFAEWLFAKAPDVLTSNEEWVFEPLSGIAERRELGVFEVEVDWPPGEDGWDEREKGFDLKRVGPRMRGW</sequence>
<dbReference type="AlphaFoldDB" id="A0A6A6I530"/>
<evidence type="ECO:0000259" key="1">
    <source>
        <dbReference type="Pfam" id="PF24864"/>
    </source>
</evidence>
<dbReference type="EMBL" id="ML987200">
    <property type="protein sequence ID" value="KAF2245644.1"/>
    <property type="molecule type" value="Genomic_DNA"/>
</dbReference>
<accession>A0A6A6I530</accession>
<feature type="domain" description="DUF7730" evidence="1">
    <location>
        <begin position="92"/>
        <end position="374"/>
    </location>
</feature>
<dbReference type="PANTHER" id="PTHR38790:SF4">
    <property type="entry name" value="2EXR DOMAIN-CONTAINING PROTEIN"/>
    <property type="match status" value="1"/>
</dbReference>
<dbReference type="PANTHER" id="PTHR38790">
    <property type="entry name" value="2EXR DOMAIN-CONTAINING PROTEIN-RELATED"/>
    <property type="match status" value="1"/>
</dbReference>
<gene>
    <name evidence="2" type="ORF">BU26DRAFT_553487</name>
</gene>